<dbReference type="InterPro" id="IPR007110">
    <property type="entry name" value="Ig-like_dom"/>
</dbReference>
<keyword evidence="16" id="KW-1185">Reference proteome</keyword>
<feature type="disulfide bond" evidence="10">
    <location>
        <begin position="287"/>
        <end position="296"/>
    </location>
</feature>
<dbReference type="SUPFAM" id="SSF57196">
    <property type="entry name" value="EGF/Laminin"/>
    <property type="match status" value="1"/>
</dbReference>
<dbReference type="SMART" id="SM00181">
    <property type="entry name" value="EGF"/>
    <property type="match status" value="1"/>
</dbReference>
<evidence type="ECO:0000256" key="2">
    <source>
        <dbReference type="ARBA" id="ARBA00022692"/>
    </source>
</evidence>
<dbReference type="SUPFAM" id="SSF48726">
    <property type="entry name" value="Immunoglobulin"/>
    <property type="match status" value="1"/>
</dbReference>
<keyword evidence="10" id="KW-0245">EGF-like domain</keyword>
<dbReference type="PANTHER" id="PTHR45889">
    <property type="entry name" value="IG-LIKE DOMAIN-CONTAINING PROTEIN"/>
    <property type="match status" value="1"/>
</dbReference>
<keyword evidence="4" id="KW-0677">Repeat</keyword>
<evidence type="ECO:0000256" key="5">
    <source>
        <dbReference type="ARBA" id="ARBA00022889"/>
    </source>
</evidence>
<protein>
    <submittedName>
        <fullName evidence="17">Uncharacterized protein LOC111119687 isoform X2</fullName>
    </submittedName>
</protein>
<dbReference type="PROSITE" id="PS50835">
    <property type="entry name" value="IG_LIKE"/>
    <property type="match status" value="1"/>
</dbReference>
<proteinExistence type="predicted"/>
<dbReference type="PROSITE" id="PS50026">
    <property type="entry name" value="EGF_3"/>
    <property type="match status" value="1"/>
</dbReference>
<feature type="disulfide bond" evidence="10">
    <location>
        <begin position="268"/>
        <end position="285"/>
    </location>
</feature>
<feature type="compositionally biased region" description="Acidic residues" evidence="11">
    <location>
        <begin position="488"/>
        <end position="497"/>
    </location>
</feature>
<dbReference type="InterPro" id="IPR000742">
    <property type="entry name" value="EGF"/>
</dbReference>
<dbReference type="RefSeq" id="XP_022315815.1">
    <property type="nucleotide sequence ID" value="XM_022460107.1"/>
</dbReference>
<evidence type="ECO:0000256" key="12">
    <source>
        <dbReference type="SAM" id="Phobius"/>
    </source>
</evidence>
<dbReference type="InterPro" id="IPR003599">
    <property type="entry name" value="Ig_sub"/>
</dbReference>
<dbReference type="InterPro" id="IPR013098">
    <property type="entry name" value="Ig_I-set"/>
</dbReference>
<dbReference type="Pfam" id="PF07679">
    <property type="entry name" value="I-set"/>
    <property type="match status" value="1"/>
</dbReference>
<evidence type="ECO:0000256" key="4">
    <source>
        <dbReference type="ARBA" id="ARBA00022737"/>
    </source>
</evidence>
<sequence>MKLYKIRFIVLGLLLRVFFVWCQTCGTKFTDPASSSYLAQVVVEAKVARTMSTSDLGRYNVTLAIRKVRKGATLLPGGRKTKTLLIGEFGEENLSDCVTSITKSSKKYFFFLKKVTVENSTFFRISAFPVLVSKQNGRLIRKAACKNCGKKPELKKIKAKKVRLGRKLQLRCRVRTAKPDATITWTKDGVPISGKKKGVQIRNKKKYSQLRINKASGEDAGVYTCIATNVVGTTEKSVNIEVISNVKPTPKPPQEKYKECQRKDQGYCLNGGTCRIIKDLDLITCACPPTFIGKRCAIRNPDIREFVNGKSPDPERDRTLTIIGIVIGILIFVCFCIASYFLAKNRRLAYLKKRAAKKKQSNGTVASNNKADYSPASGRLLQRQNTVNMETQTENGSLYPPFPNTNPGWTNTHLSPIATDNNFLRNPSSNGGSRTRLSGVSNDRERPTSQPEAASSPKPFYNRSPSDPARPSLPGNTIPRLRVSDDSVVSDDEDMTDESITLRISEGDETTPFMRKQFSESGRFDTGVNSLSNYDDTESQTSGVDGEESRHIPVYCADVDKRYGRRCSETLSWNERGSPEQLVQQNGFDLEDNKSYMCNHLEDNRVNFDNIYNLTNCDFQEDKPSTPV</sequence>
<feature type="signal peptide" evidence="13">
    <location>
        <begin position="1"/>
        <end position="22"/>
    </location>
</feature>
<dbReference type="InterPro" id="IPR013783">
    <property type="entry name" value="Ig-like_fold"/>
</dbReference>
<keyword evidence="2 12" id="KW-0812">Transmembrane</keyword>
<dbReference type="CDD" id="cd00054">
    <property type="entry name" value="EGF_CA"/>
    <property type="match status" value="1"/>
</dbReference>
<feature type="region of interest" description="Disordered" evidence="11">
    <location>
        <begin position="527"/>
        <end position="546"/>
    </location>
</feature>
<evidence type="ECO:0000313" key="17">
    <source>
        <dbReference type="RefSeq" id="XP_022315815.1"/>
    </source>
</evidence>
<evidence type="ECO:0000256" key="10">
    <source>
        <dbReference type="PROSITE-ProRule" id="PRU00076"/>
    </source>
</evidence>
<dbReference type="OrthoDB" id="6132558at2759"/>
<keyword evidence="9" id="KW-0393">Immunoglobulin domain</keyword>
<organism evidence="16 17">
    <name type="scientific">Crassostrea virginica</name>
    <name type="common">Eastern oyster</name>
    <dbReference type="NCBI Taxonomy" id="6565"/>
    <lineage>
        <taxon>Eukaryota</taxon>
        <taxon>Metazoa</taxon>
        <taxon>Spiralia</taxon>
        <taxon>Lophotrochozoa</taxon>
        <taxon>Mollusca</taxon>
        <taxon>Bivalvia</taxon>
        <taxon>Autobranchia</taxon>
        <taxon>Pteriomorphia</taxon>
        <taxon>Ostreida</taxon>
        <taxon>Ostreoidea</taxon>
        <taxon>Ostreidae</taxon>
        <taxon>Crassostrea</taxon>
    </lineage>
</organism>
<dbReference type="AlphaFoldDB" id="A0A8B8CJ91"/>
<dbReference type="InterPro" id="IPR036179">
    <property type="entry name" value="Ig-like_dom_sf"/>
</dbReference>
<keyword evidence="7 12" id="KW-0472">Membrane</keyword>
<evidence type="ECO:0000259" key="15">
    <source>
        <dbReference type="PROSITE" id="PS50835"/>
    </source>
</evidence>
<keyword evidence="8 10" id="KW-1015">Disulfide bond</keyword>
<feature type="region of interest" description="Disordered" evidence="11">
    <location>
        <begin position="359"/>
        <end position="379"/>
    </location>
</feature>
<keyword evidence="5" id="KW-0130">Cell adhesion</keyword>
<dbReference type="PROSITE" id="PS00022">
    <property type="entry name" value="EGF_1"/>
    <property type="match status" value="1"/>
</dbReference>
<feature type="compositionally biased region" description="Polar residues" evidence="11">
    <location>
        <begin position="405"/>
        <end position="441"/>
    </location>
</feature>
<evidence type="ECO:0000256" key="8">
    <source>
        <dbReference type="ARBA" id="ARBA00023157"/>
    </source>
</evidence>
<evidence type="ECO:0000256" key="1">
    <source>
        <dbReference type="ARBA" id="ARBA00004167"/>
    </source>
</evidence>
<evidence type="ECO:0000256" key="11">
    <source>
        <dbReference type="SAM" id="MobiDB-lite"/>
    </source>
</evidence>
<dbReference type="Gene3D" id="2.60.40.10">
    <property type="entry name" value="Immunoglobulins"/>
    <property type="match status" value="1"/>
</dbReference>
<dbReference type="GO" id="GO:0007155">
    <property type="term" value="P:cell adhesion"/>
    <property type="evidence" value="ECO:0007669"/>
    <property type="project" value="UniProtKB-KW"/>
</dbReference>
<evidence type="ECO:0000256" key="6">
    <source>
        <dbReference type="ARBA" id="ARBA00022989"/>
    </source>
</evidence>
<dbReference type="Proteomes" id="UP000694844">
    <property type="component" value="Chromosome 2"/>
</dbReference>
<evidence type="ECO:0000259" key="14">
    <source>
        <dbReference type="PROSITE" id="PS50026"/>
    </source>
</evidence>
<keyword evidence="6 12" id="KW-1133">Transmembrane helix</keyword>
<name>A0A8B8CJ91_CRAVI</name>
<dbReference type="SMART" id="SM00408">
    <property type="entry name" value="IGc2"/>
    <property type="match status" value="1"/>
</dbReference>
<evidence type="ECO:0000313" key="16">
    <source>
        <dbReference type="Proteomes" id="UP000694844"/>
    </source>
</evidence>
<feature type="region of interest" description="Disordered" evidence="11">
    <location>
        <begin position="393"/>
        <end position="499"/>
    </location>
</feature>
<accession>A0A8B8CJ91</accession>
<dbReference type="GeneID" id="111119687"/>
<feature type="domain" description="Ig-like" evidence="15">
    <location>
        <begin position="152"/>
        <end position="241"/>
    </location>
</feature>
<dbReference type="FunFam" id="2.60.40.10:FF:000017">
    <property type="entry name" value="Down syndrome cell adhesion molecule b"/>
    <property type="match status" value="1"/>
</dbReference>
<feature type="compositionally biased region" description="Polar residues" evidence="11">
    <location>
        <begin position="361"/>
        <end position="371"/>
    </location>
</feature>
<evidence type="ECO:0000256" key="9">
    <source>
        <dbReference type="ARBA" id="ARBA00023319"/>
    </source>
</evidence>
<comment type="caution">
    <text evidence="10">Lacks conserved residue(s) required for the propagation of feature annotation.</text>
</comment>
<dbReference type="InterPro" id="IPR003598">
    <property type="entry name" value="Ig_sub2"/>
</dbReference>
<feature type="transmembrane region" description="Helical" evidence="12">
    <location>
        <begin position="320"/>
        <end position="343"/>
    </location>
</feature>
<reference evidence="17" key="1">
    <citation type="submission" date="2025-08" db="UniProtKB">
        <authorList>
            <consortium name="RefSeq"/>
        </authorList>
    </citation>
    <scope>IDENTIFICATION</scope>
    <source>
        <tissue evidence="17">Whole sample</tissue>
    </source>
</reference>
<dbReference type="PANTHER" id="PTHR45889:SF8">
    <property type="entry name" value="IG-LIKE DOMAIN-CONTAINING PROTEIN"/>
    <property type="match status" value="1"/>
</dbReference>
<dbReference type="Gene3D" id="2.10.25.10">
    <property type="entry name" value="Laminin"/>
    <property type="match status" value="1"/>
</dbReference>
<comment type="subcellular location">
    <subcellularLocation>
        <location evidence="1">Membrane</location>
        <topology evidence="1">Single-pass membrane protein</topology>
    </subcellularLocation>
</comment>
<gene>
    <name evidence="17" type="primary">LOC111119687</name>
</gene>
<evidence type="ECO:0000256" key="13">
    <source>
        <dbReference type="SAM" id="SignalP"/>
    </source>
</evidence>
<dbReference type="SMART" id="SM00409">
    <property type="entry name" value="IG"/>
    <property type="match status" value="1"/>
</dbReference>
<feature type="compositionally biased region" description="Polar residues" evidence="11">
    <location>
        <begin position="527"/>
        <end position="543"/>
    </location>
</feature>
<evidence type="ECO:0000256" key="7">
    <source>
        <dbReference type="ARBA" id="ARBA00023136"/>
    </source>
</evidence>
<dbReference type="GO" id="GO:0016020">
    <property type="term" value="C:membrane"/>
    <property type="evidence" value="ECO:0007669"/>
    <property type="project" value="UniProtKB-SubCell"/>
</dbReference>
<feature type="chain" id="PRO_5034981861" evidence="13">
    <location>
        <begin position="23"/>
        <end position="628"/>
    </location>
</feature>
<evidence type="ECO:0000256" key="3">
    <source>
        <dbReference type="ARBA" id="ARBA00022729"/>
    </source>
</evidence>
<keyword evidence="3 13" id="KW-0732">Signal</keyword>
<feature type="domain" description="EGF-like" evidence="14">
    <location>
        <begin position="256"/>
        <end position="297"/>
    </location>
</feature>